<name>M1VZT9_CLAP2</name>
<dbReference type="InterPro" id="IPR052035">
    <property type="entry name" value="ZnF_BED_domain_contain"/>
</dbReference>
<organism evidence="8 9">
    <name type="scientific">Claviceps purpurea (strain 20.1)</name>
    <name type="common">Ergot fungus</name>
    <name type="synonym">Sphacelia segetum</name>
    <dbReference type="NCBI Taxonomy" id="1111077"/>
    <lineage>
        <taxon>Eukaryota</taxon>
        <taxon>Fungi</taxon>
        <taxon>Dikarya</taxon>
        <taxon>Ascomycota</taxon>
        <taxon>Pezizomycotina</taxon>
        <taxon>Sordariomycetes</taxon>
        <taxon>Hypocreomycetidae</taxon>
        <taxon>Hypocreales</taxon>
        <taxon>Clavicipitaceae</taxon>
        <taxon>Claviceps</taxon>
    </lineage>
</organism>
<protein>
    <recommendedName>
        <fullName evidence="7">HAT C-terminal dimerisation domain-containing protein</fullName>
    </recommendedName>
</protein>
<reference evidence="8 9" key="1">
    <citation type="journal article" date="2013" name="PLoS Genet.">
        <title>Plant-symbiotic fungi as chemical engineers: Multi-genome analysis of the Clavicipitaceae reveals dynamics of alkaloid loci.</title>
        <authorList>
            <person name="Schardl C.L."/>
            <person name="Young C.A."/>
            <person name="Hesse U."/>
            <person name="Amyotte S.G."/>
            <person name="Andreeva K."/>
            <person name="Calie P.J."/>
            <person name="Fleetwood D.J."/>
            <person name="Haws D.C."/>
            <person name="Moore N."/>
            <person name="Oeser B."/>
            <person name="Panaccione D.G."/>
            <person name="Schweri K.K."/>
            <person name="Voisey C.R."/>
            <person name="Farman M.L."/>
            <person name="Jaromczyk J.W."/>
            <person name="Roe B.A."/>
            <person name="O'Sullivan D.M."/>
            <person name="Scott B."/>
            <person name="Tudzynski P."/>
            <person name="An Z."/>
            <person name="Arnaoudova E.G."/>
            <person name="Bullock C.T."/>
            <person name="Charlton N.D."/>
            <person name="Chen L."/>
            <person name="Cox M."/>
            <person name="Dinkins R.D."/>
            <person name="Florea S."/>
            <person name="Glenn A.E."/>
            <person name="Gordon A."/>
            <person name="Gueldener U."/>
            <person name="Harris D.R."/>
            <person name="Hollin W."/>
            <person name="Jaromczyk J."/>
            <person name="Johnson R.D."/>
            <person name="Khan A.K."/>
            <person name="Leistner E."/>
            <person name="Leuchtmann A."/>
            <person name="Li C."/>
            <person name="Liu J."/>
            <person name="Liu J."/>
            <person name="Liu M."/>
            <person name="Mace W."/>
            <person name="Machado C."/>
            <person name="Nagabhyru P."/>
            <person name="Pan J."/>
            <person name="Schmid J."/>
            <person name="Sugawara K."/>
            <person name="Steiner U."/>
            <person name="Takach J.E."/>
            <person name="Tanaka E."/>
            <person name="Webb J.S."/>
            <person name="Wilson E.V."/>
            <person name="Wiseman J.L."/>
            <person name="Yoshida R."/>
            <person name="Zeng Z."/>
        </authorList>
    </citation>
    <scope>NUCLEOTIDE SEQUENCE [LARGE SCALE GENOMIC DNA]</scope>
    <source>
        <strain evidence="8 9">20.1</strain>
    </source>
</reference>
<dbReference type="InterPro" id="IPR012337">
    <property type="entry name" value="RNaseH-like_sf"/>
</dbReference>
<evidence type="ECO:0000256" key="2">
    <source>
        <dbReference type="ARBA" id="ARBA00022723"/>
    </source>
</evidence>
<gene>
    <name evidence="8" type="ORF">CPUR_03261</name>
</gene>
<dbReference type="OrthoDB" id="4990286at2759"/>
<dbReference type="PANTHER" id="PTHR46481">
    <property type="entry name" value="ZINC FINGER BED DOMAIN-CONTAINING PROTEIN 4"/>
    <property type="match status" value="1"/>
</dbReference>
<proteinExistence type="predicted"/>
<sequence>MASYGDWYSPIPDHLSWLPAKGYGQCTGWFWPHGYDVQALSEDGRGYPVYFLCRLCLAQNNDDPEAYDEDDTELIERHLSKAHNVHQPDPSSKTRRSLPKRDLHQPDLRSFPVKKQKTDGAQKESVARIESIDRPTFQRRLVQWATNANPAVDILEHSELRDVFDFLDPSFKGSSLTLDTLRNIILAEVNLLKARVIKAFKQSPSRVHISFESSTSEDRRSCFTINASFLSPAFKPQKIILGIPDLTTFDTGQNFSGAVVEVLKEYKLLSQDNNEVGCFVLNDAPDSDRAIEELGRMLQWQNPSQRRVRCFGQVLRHVAQTMLFADKSEGVDGLDPYDLHEWAKRGPVGRLHIFLAWIKQSDEAASIIETLQVEDPQKKYTGTLDVLLNDNTVWLPQYAMIDRAIKLQPYLKELSGAAIEWSTLYRSAHTQQQIQDSVPLCLSDENLLTAADWKALGWFNVILHRFESCFLKEDRQVFPSQWPKGHPRHQCLKIWEVLPSYHCLRLELRKARAEAVDRPEPSYYSLHINAAWTEMEKHYAKLDETPIYYAATVLHPGTLWSLLTKLNVETEEWLGRARQLIQTLWEEEYRDLAVPWEMTRRPGTPEEDEEDEDDEENELNKWNCNKWVEPLKGVLSDELERWFCDIESTSWSRDADPLEYWSWRQFDYHCPRVAKMAVDIYSVPAIAAECERSFPAAGGLASLNQAQLDTSTTAISQAVKSWVKAGLLGGYDGLLKEL</sequence>
<dbReference type="GO" id="GO:0046983">
    <property type="term" value="F:protein dimerization activity"/>
    <property type="evidence" value="ECO:0007669"/>
    <property type="project" value="InterPro"/>
</dbReference>
<dbReference type="EMBL" id="CAGA01000190">
    <property type="protein sequence ID" value="CCE35273.1"/>
    <property type="molecule type" value="Genomic_DNA"/>
</dbReference>
<dbReference type="Proteomes" id="UP000016801">
    <property type="component" value="Unassembled WGS sequence"/>
</dbReference>
<keyword evidence="9" id="KW-1185">Reference proteome</keyword>
<feature type="compositionally biased region" description="Basic and acidic residues" evidence="6">
    <location>
        <begin position="116"/>
        <end position="127"/>
    </location>
</feature>
<evidence type="ECO:0000256" key="5">
    <source>
        <dbReference type="ARBA" id="ARBA00023242"/>
    </source>
</evidence>
<comment type="caution">
    <text evidence="8">The sequence shown here is derived from an EMBL/GenBank/DDBJ whole genome shotgun (WGS) entry which is preliminary data.</text>
</comment>
<accession>M1VZT9</accession>
<dbReference type="PANTHER" id="PTHR46481:SF10">
    <property type="entry name" value="ZINC FINGER BED DOMAIN-CONTAINING PROTEIN 39"/>
    <property type="match status" value="1"/>
</dbReference>
<evidence type="ECO:0000256" key="1">
    <source>
        <dbReference type="ARBA" id="ARBA00004123"/>
    </source>
</evidence>
<dbReference type="VEuPathDB" id="FungiDB:CPUR_03261"/>
<dbReference type="SUPFAM" id="SSF53098">
    <property type="entry name" value="Ribonuclease H-like"/>
    <property type="match status" value="1"/>
</dbReference>
<keyword evidence="4" id="KW-0862">Zinc</keyword>
<dbReference type="HOGENOM" id="CLU_009123_10_0_1"/>
<feature type="region of interest" description="Disordered" evidence="6">
    <location>
        <begin position="81"/>
        <end position="127"/>
    </location>
</feature>
<comment type="subcellular location">
    <subcellularLocation>
        <location evidence="1">Nucleus</location>
    </subcellularLocation>
</comment>
<dbReference type="AlphaFoldDB" id="M1VZT9"/>
<evidence type="ECO:0000259" key="7">
    <source>
        <dbReference type="Pfam" id="PF05699"/>
    </source>
</evidence>
<evidence type="ECO:0000313" key="8">
    <source>
        <dbReference type="EMBL" id="CCE35273.1"/>
    </source>
</evidence>
<evidence type="ECO:0000256" key="3">
    <source>
        <dbReference type="ARBA" id="ARBA00022771"/>
    </source>
</evidence>
<dbReference type="GO" id="GO:0005634">
    <property type="term" value="C:nucleus"/>
    <property type="evidence" value="ECO:0007669"/>
    <property type="project" value="UniProtKB-SubCell"/>
</dbReference>
<keyword evidence="3" id="KW-0863">Zinc-finger</keyword>
<evidence type="ECO:0000313" key="9">
    <source>
        <dbReference type="Proteomes" id="UP000016801"/>
    </source>
</evidence>
<dbReference type="InterPro" id="IPR008906">
    <property type="entry name" value="HATC_C_dom"/>
</dbReference>
<feature type="compositionally biased region" description="Acidic residues" evidence="6">
    <location>
        <begin position="605"/>
        <end position="617"/>
    </location>
</feature>
<feature type="domain" description="HAT C-terminal dimerisation" evidence="7">
    <location>
        <begin position="640"/>
        <end position="722"/>
    </location>
</feature>
<keyword evidence="5" id="KW-0539">Nucleus</keyword>
<feature type="region of interest" description="Disordered" evidence="6">
    <location>
        <begin position="598"/>
        <end position="618"/>
    </location>
</feature>
<evidence type="ECO:0000256" key="4">
    <source>
        <dbReference type="ARBA" id="ARBA00022833"/>
    </source>
</evidence>
<evidence type="ECO:0000256" key="6">
    <source>
        <dbReference type="SAM" id="MobiDB-lite"/>
    </source>
</evidence>
<dbReference type="GO" id="GO:0008270">
    <property type="term" value="F:zinc ion binding"/>
    <property type="evidence" value="ECO:0007669"/>
    <property type="project" value="UniProtKB-KW"/>
</dbReference>
<keyword evidence="2" id="KW-0479">Metal-binding</keyword>
<dbReference type="Pfam" id="PF05699">
    <property type="entry name" value="Dimer_Tnp_hAT"/>
    <property type="match status" value="1"/>
</dbReference>
<dbReference type="eggNOG" id="KOG1121">
    <property type="taxonomic scope" value="Eukaryota"/>
</dbReference>